<dbReference type="OrthoDB" id="9798761at2"/>
<dbReference type="InterPro" id="IPR011856">
    <property type="entry name" value="tRNA_endonuc-like_dom_sf"/>
</dbReference>
<evidence type="ECO:0000313" key="3">
    <source>
        <dbReference type="Proteomes" id="UP000267250"/>
    </source>
</evidence>
<dbReference type="Pfam" id="PF01939">
    <property type="entry name" value="NucS_C"/>
    <property type="match status" value="1"/>
</dbReference>
<dbReference type="GO" id="GO:0004519">
    <property type="term" value="F:endonuclease activity"/>
    <property type="evidence" value="ECO:0007669"/>
    <property type="project" value="InterPro"/>
</dbReference>
<dbReference type="GO" id="GO:0003676">
    <property type="term" value="F:nucleic acid binding"/>
    <property type="evidence" value="ECO:0007669"/>
    <property type="project" value="InterPro"/>
</dbReference>
<gene>
    <name evidence="2" type="ORF">BBF96_13510</name>
</gene>
<feature type="domain" description="Endonuclease NucS C-terminal" evidence="1">
    <location>
        <begin position="28"/>
        <end position="99"/>
    </location>
</feature>
<dbReference type="AlphaFoldDB" id="A0A3Q9HTZ2"/>
<dbReference type="InterPro" id="IPR048301">
    <property type="entry name" value="NucS_C"/>
</dbReference>
<accession>A0A3Q9HTZ2</accession>
<dbReference type="Proteomes" id="UP000267250">
    <property type="component" value="Chromosome"/>
</dbReference>
<organism evidence="2 3">
    <name type="scientific">Anoxybacter fermentans</name>
    <dbReference type="NCBI Taxonomy" id="1323375"/>
    <lineage>
        <taxon>Bacteria</taxon>
        <taxon>Bacillati</taxon>
        <taxon>Bacillota</taxon>
        <taxon>Clostridia</taxon>
        <taxon>Halanaerobiales</taxon>
        <taxon>Anoxybacter</taxon>
    </lineage>
</organism>
<keyword evidence="3" id="KW-1185">Reference proteome</keyword>
<evidence type="ECO:0000259" key="1">
    <source>
        <dbReference type="Pfam" id="PF01939"/>
    </source>
</evidence>
<dbReference type="EMBL" id="CP016379">
    <property type="protein sequence ID" value="AZR74318.1"/>
    <property type="molecule type" value="Genomic_DNA"/>
</dbReference>
<evidence type="ECO:0000313" key="2">
    <source>
        <dbReference type="EMBL" id="AZR74318.1"/>
    </source>
</evidence>
<sequence>MPQEMRLWKIESNDRLKEINISRLDLEERIENWLENDISMISDNLLVIGRQVKTDYGKFIDLLCLDINGDAVIIELKRDKTPRDVIAQVLDYASWVKELSNKEITDIANKYLSKKNMVLDEAFENKFNIELPDVLNENHKMFIVASEMDSSTERIINYLSGEYGIGINVITFQYFQDENQNEYIGRVFLIEPEQVDYNIKIKSGSKRRRNLSFEELEKMAEDNGVLELYKNLTGRLQHYFDRQSSTMSSTTFIGKMEGSNKTILGVYPEKSSSEKGLYFSIYIERLAKYLNVSRDEIINHLPKRFKEKNLKEAWSGGPLMLSGFLKDNNEINNFIDWIEEIKK</sequence>
<dbReference type="RefSeq" id="WP_127017674.1">
    <property type="nucleotide sequence ID" value="NZ_CP016379.1"/>
</dbReference>
<proteinExistence type="predicted"/>
<dbReference type="KEGG" id="aft:BBF96_13510"/>
<dbReference type="Gene3D" id="3.40.1350.10">
    <property type="match status" value="1"/>
</dbReference>
<reference evidence="2 3" key="1">
    <citation type="submission" date="2016-07" db="EMBL/GenBank/DDBJ databases">
        <title>Genome and transcriptome analysis of iron-reducing fermentative bacteria Anoxybacter fermentans.</title>
        <authorList>
            <person name="Zeng X."/>
            <person name="Shao Z."/>
        </authorList>
    </citation>
    <scope>NUCLEOTIDE SEQUENCE [LARGE SCALE GENOMIC DNA]</scope>
    <source>
        <strain evidence="2 3">DY22613</strain>
    </source>
</reference>
<protein>
    <recommendedName>
        <fullName evidence="1">Endonuclease NucS C-terminal domain-containing protein</fullName>
    </recommendedName>
</protein>
<name>A0A3Q9HTZ2_9FIRM</name>